<protein>
    <submittedName>
        <fullName evidence="1">Uncharacterized protein</fullName>
    </submittedName>
</protein>
<evidence type="ECO:0000313" key="1">
    <source>
        <dbReference type="EMBL" id="MBM7620092.1"/>
    </source>
</evidence>
<evidence type="ECO:0000313" key="2">
    <source>
        <dbReference type="Proteomes" id="UP000737402"/>
    </source>
</evidence>
<organism evidence="1 2">
    <name type="scientific">Sutcliffiella tianshenii</name>
    <dbReference type="NCBI Taxonomy" id="1463404"/>
    <lineage>
        <taxon>Bacteria</taxon>
        <taxon>Bacillati</taxon>
        <taxon>Bacillota</taxon>
        <taxon>Bacilli</taxon>
        <taxon>Bacillales</taxon>
        <taxon>Bacillaceae</taxon>
        <taxon>Sutcliffiella</taxon>
    </lineage>
</organism>
<dbReference type="Proteomes" id="UP000737402">
    <property type="component" value="Unassembled WGS sequence"/>
</dbReference>
<comment type="caution">
    <text evidence="1">The sequence shown here is derived from an EMBL/GenBank/DDBJ whole genome shotgun (WGS) entry which is preliminary data.</text>
</comment>
<dbReference type="EMBL" id="JAFBED010000003">
    <property type="protein sequence ID" value="MBM7620092.1"/>
    <property type="molecule type" value="Genomic_DNA"/>
</dbReference>
<gene>
    <name evidence="1" type="ORF">JOC95_001944</name>
</gene>
<proteinExistence type="predicted"/>
<dbReference type="RefSeq" id="WP_204415457.1">
    <property type="nucleotide sequence ID" value="NZ_JAFBED010000003.1"/>
</dbReference>
<reference evidence="1 2" key="1">
    <citation type="submission" date="2021-01" db="EMBL/GenBank/DDBJ databases">
        <title>Genomic Encyclopedia of Type Strains, Phase IV (KMG-IV): sequencing the most valuable type-strain genomes for metagenomic binning, comparative biology and taxonomic classification.</title>
        <authorList>
            <person name="Goeker M."/>
        </authorList>
    </citation>
    <scope>NUCLEOTIDE SEQUENCE [LARGE SCALE GENOMIC DNA]</scope>
    <source>
        <strain evidence="1 2">DSM 25879</strain>
    </source>
</reference>
<accession>A0ABS2NZL4</accession>
<name>A0ABS2NZL4_9BACI</name>
<sequence>MENISNEVRSQSIKAFQSTIRKCENALTKMSLQGSNTTLLTKRLKALQVGLAMLETAWNQTPHPYTDEEIAEARLVLTGLFPSLHNSFDKAKPGSPQRTLLERRIRAMELADEAMNQLDGN</sequence>
<keyword evidence="2" id="KW-1185">Reference proteome</keyword>